<dbReference type="AlphaFoldDB" id="A0A1F6AMV2"/>
<evidence type="ECO:0000313" key="1">
    <source>
        <dbReference type="EMBL" id="OGG26029.1"/>
    </source>
</evidence>
<dbReference type="EMBL" id="MFJR01000014">
    <property type="protein sequence ID" value="OGG26029.1"/>
    <property type="molecule type" value="Genomic_DNA"/>
</dbReference>
<gene>
    <name evidence="1" type="ORF">A2960_05750</name>
</gene>
<reference evidence="1 2" key="1">
    <citation type="journal article" date="2016" name="Nat. Commun.">
        <title>Thousands of microbial genomes shed light on interconnected biogeochemical processes in an aquifer system.</title>
        <authorList>
            <person name="Anantharaman K."/>
            <person name="Brown C.T."/>
            <person name="Hug L.A."/>
            <person name="Sharon I."/>
            <person name="Castelle C.J."/>
            <person name="Probst A.J."/>
            <person name="Thomas B.C."/>
            <person name="Singh A."/>
            <person name="Wilkins M.J."/>
            <person name="Karaoz U."/>
            <person name="Brodie E.L."/>
            <person name="Williams K.H."/>
            <person name="Hubbard S.S."/>
            <person name="Banfield J.F."/>
        </authorList>
    </citation>
    <scope>NUCLEOTIDE SEQUENCE [LARGE SCALE GENOMIC DNA]</scope>
</reference>
<name>A0A1F6AMV2_9BACT</name>
<dbReference type="Proteomes" id="UP000176609">
    <property type="component" value="Unassembled WGS sequence"/>
</dbReference>
<protein>
    <submittedName>
        <fullName evidence="1">Uncharacterized protein</fullName>
    </submittedName>
</protein>
<proteinExistence type="predicted"/>
<sequence length="67" mass="7531">MQKPIQFPIYNGISRIFLLPDLVGIFEVNSAGGNSGMITFLFDCLLVYQLFSVCQYYELPDPPALLV</sequence>
<accession>A0A1F6AMV2</accession>
<comment type="caution">
    <text evidence="1">The sequence shown here is derived from an EMBL/GenBank/DDBJ whole genome shotgun (WGS) entry which is preliminary data.</text>
</comment>
<organism evidence="1 2">
    <name type="scientific">Candidatus Gottesmanbacteria bacterium RIFCSPLOWO2_01_FULL_39_12b</name>
    <dbReference type="NCBI Taxonomy" id="1798388"/>
    <lineage>
        <taxon>Bacteria</taxon>
        <taxon>Candidatus Gottesmaniibacteriota</taxon>
    </lineage>
</organism>
<evidence type="ECO:0000313" key="2">
    <source>
        <dbReference type="Proteomes" id="UP000176609"/>
    </source>
</evidence>